<proteinExistence type="predicted"/>
<dbReference type="AlphaFoldDB" id="A0A382J338"/>
<dbReference type="EMBL" id="UINC01071153">
    <property type="protein sequence ID" value="SVC05852.1"/>
    <property type="molecule type" value="Genomic_DNA"/>
</dbReference>
<organism evidence="1">
    <name type="scientific">marine metagenome</name>
    <dbReference type="NCBI Taxonomy" id="408172"/>
    <lineage>
        <taxon>unclassified sequences</taxon>
        <taxon>metagenomes</taxon>
        <taxon>ecological metagenomes</taxon>
    </lineage>
</organism>
<protein>
    <submittedName>
        <fullName evidence="1">Uncharacterized protein</fullName>
    </submittedName>
</protein>
<sequence>MAQELVFSKPDTLNQGTVEILPVNPLEPIFRRNS</sequence>
<accession>A0A382J338</accession>
<name>A0A382J338_9ZZZZ</name>
<evidence type="ECO:0000313" key="1">
    <source>
        <dbReference type="EMBL" id="SVC05852.1"/>
    </source>
</evidence>
<gene>
    <name evidence="1" type="ORF">METZ01_LOCUS258706</name>
</gene>
<reference evidence="1" key="1">
    <citation type="submission" date="2018-05" db="EMBL/GenBank/DDBJ databases">
        <authorList>
            <person name="Lanie J.A."/>
            <person name="Ng W.-L."/>
            <person name="Kazmierczak K.M."/>
            <person name="Andrzejewski T.M."/>
            <person name="Davidsen T.M."/>
            <person name="Wayne K.J."/>
            <person name="Tettelin H."/>
            <person name="Glass J.I."/>
            <person name="Rusch D."/>
            <person name="Podicherti R."/>
            <person name="Tsui H.-C.T."/>
            <person name="Winkler M.E."/>
        </authorList>
    </citation>
    <scope>NUCLEOTIDE SEQUENCE</scope>
</reference>